<dbReference type="Proteomes" id="UP000650833">
    <property type="component" value="Unassembled WGS sequence"/>
</dbReference>
<name>A0A8H7QCA3_9FUNG</name>
<sequence length="484" mass="56159">MLKNLATVHIGRVKTFMSLHTSQLALRELYPHDHSTCITIKKMEGSSAVLQAEDGKKLEWEFDKCCSDPDKLSFKEEGRTLVNLVLEGHDVASLFIEVGLANVLDPMHTKIEFAFFGFTDTYCYDLRRNVVCASDTLIEKGIDHWMKLVNSIDDVWTLVSKGSKIPSVLKIKIFNSSTKRHGSFFLFDLLEPKFIELLQDTSAAAAVNTNGISNCFDNLRFLVKSVTDLTDQGPSDAPAITDYYLLTHLISKFICSQGQLVVFGHMKNCLRYQKRESHMLLDFLSTLRKIKATSLANSLTVVEKSNNNYKLDEYKNKLQMANSDILKKQSFLIRFKSACQQLTNLLNQKEIQQKDLLRHYEQKRQEELMKIRSRVYYKRGLLINKHRNTLNKIKEFTISKITNLKKQLNKTEEERNYWKQKYIHSEKLYGSMKVNQERLTELWKKKEGDLLREIEINRSEKNEFIELFQALEDALAAKDIDLNR</sequence>
<organism evidence="2 3">
    <name type="scientific">Mucor plumbeus</name>
    <dbReference type="NCBI Taxonomy" id="97098"/>
    <lineage>
        <taxon>Eukaryota</taxon>
        <taxon>Fungi</taxon>
        <taxon>Fungi incertae sedis</taxon>
        <taxon>Mucoromycota</taxon>
        <taxon>Mucoromycotina</taxon>
        <taxon>Mucoromycetes</taxon>
        <taxon>Mucorales</taxon>
        <taxon>Mucorineae</taxon>
        <taxon>Mucoraceae</taxon>
        <taxon>Mucor</taxon>
    </lineage>
</organism>
<keyword evidence="1" id="KW-0175">Coiled coil</keyword>
<comment type="caution">
    <text evidence="2">The sequence shown here is derived from an EMBL/GenBank/DDBJ whole genome shotgun (WGS) entry which is preliminary data.</text>
</comment>
<evidence type="ECO:0000256" key="1">
    <source>
        <dbReference type="SAM" id="Coils"/>
    </source>
</evidence>
<dbReference type="OrthoDB" id="2289818at2759"/>
<evidence type="ECO:0000313" key="3">
    <source>
        <dbReference type="Proteomes" id="UP000650833"/>
    </source>
</evidence>
<proteinExistence type="predicted"/>
<feature type="coiled-coil region" evidence="1">
    <location>
        <begin position="394"/>
        <end position="421"/>
    </location>
</feature>
<protein>
    <submittedName>
        <fullName evidence="2">Uncharacterized protein</fullName>
    </submittedName>
</protein>
<keyword evidence="3" id="KW-1185">Reference proteome</keyword>
<reference evidence="2" key="1">
    <citation type="submission" date="2020-12" db="EMBL/GenBank/DDBJ databases">
        <title>Metabolic potential, ecology and presence of endohyphal bacteria is reflected in genomic diversity of Mucoromycotina.</title>
        <authorList>
            <person name="Muszewska A."/>
            <person name="Okrasinska A."/>
            <person name="Steczkiewicz K."/>
            <person name="Drgas O."/>
            <person name="Orlowska M."/>
            <person name="Perlinska-Lenart U."/>
            <person name="Aleksandrzak-Piekarczyk T."/>
            <person name="Szatraj K."/>
            <person name="Zielenkiewicz U."/>
            <person name="Pilsyk S."/>
            <person name="Malc E."/>
            <person name="Mieczkowski P."/>
            <person name="Kruszewska J.S."/>
            <person name="Biernat P."/>
            <person name="Pawlowska J."/>
        </authorList>
    </citation>
    <scope>NUCLEOTIDE SEQUENCE</scope>
    <source>
        <strain evidence="2">CBS 226.32</strain>
    </source>
</reference>
<accession>A0A8H7QCA3</accession>
<dbReference type="AlphaFoldDB" id="A0A8H7QCA3"/>
<dbReference type="EMBL" id="JAEPRC010001013">
    <property type="protein sequence ID" value="KAG2190259.1"/>
    <property type="molecule type" value="Genomic_DNA"/>
</dbReference>
<gene>
    <name evidence="2" type="ORF">INT46_010884</name>
</gene>
<evidence type="ECO:0000313" key="2">
    <source>
        <dbReference type="EMBL" id="KAG2190259.1"/>
    </source>
</evidence>